<dbReference type="InterPro" id="IPR008253">
    <property type="entry name" value="Marvel"/>
</dbReference>
<keyword evidence="11" id="KW-1185">Reference proteome</keyword>
<gene>
    <name evidence="10" type="primary">Syngr</name>
    <name evidence="10" type="ORF">CEXT_440551</name>
</gene>
<name>A0AAV4WMR5_CAEEX</name>
<feature type="transmembrane region" description="Helical" evidence="8">
    <location>
        <begin position="29"/>
        <end position="52"/>
    </location>
</feature>
<feature type="transmembrane region" description="Helical" evidence="8">
    <location>
        <begin position="114"/>
        <end position="137"/>
    </location>
</feature>
<proteinExistence type="inferred from homology"/>
<dbReference type="PANTHER" id="PTHR10838:SF20">
    <property type="entry name" value="SYNAPTOGYRIN"/>
    <property type="match status" value="1"/>
</dbReference>
<keyword evidence="3 6" id="KW-0812">Transmembrane</keyword>
<comment type="subcellular location">
    <subcellularLocation>
        <location evidence="1">Membrane</location>
        <topology evidence="1">Multi-pass membrane protein</topology>
    </subcellularLocation>
</comment>
<dbReference type="AlphaFoldDB" id="A0AAV4WMR5"/>
<dbReference type="PROSITE" id="PS51225">
    <property type="entry name" value="MARVEL"/>
    <property type="match status" value="1"/>
</dbReference>
<evidence type="ECO:0000256" key="3">
    <source>
        <dbReference type="ARBA" id="ARBA00022692"/>
    </source>
</evidence>
<evidence type="ECO:0000256" key="5">
    <source>
        <dbReference type="ARBA" id="ARBA00023136"/>
    </source>
</evidence>
<organism evidence="10 11">
    <name type="scientific">Caerostris extrusa</name>
    <name type="common">Bark spider</name>
    <name type="synonym">Caerostris bankana</name>
    <dbReference type="NCBI Taxonomy" id="172846"/>
    <lineage>
        <taxon>Eukaryota</taxon>
        <taxon>Metazoa</taxon>
        <taxon>Ecdysozoa</taxon>
        <taxon>Arthropoda</taxon>
        <taxon>Chelicerata</taxon>
        <taxon>Arachnida</taxon>
        <taxon>Araneae</taxon>
        <taxon>Araneomorphae</taxon>
        <taxon>Entelegynae</taxon>
        <taxon>Araneoidea</taxon>
        <taxon>Araneidae</taxon>
        <taxon>Caerostris</taxon>
    </lineage>
</organism>
<evidence type="ECO:0000313" key="10">
    <source>
        <dbReference type="EMBL" id="GIY83044.1"/>
    </source>
</evidence>
<dbReference type="Pfam" id="PF01284">
    <property type="entry name" value="MARVEL"/>
    <property type="match status" value="1"/>
</dbReference>
<evidence type="ECO:0000256" key="8">
    <source>
        <dbReference type="SAM" id="Phobius"/>
    </source>
</evidence>
<evidence type="ECO:0000259" key="9">
    <source>
        <dbReference type="PROSITE" id="PS51225"/>
    </source>
</evidence>
<dbReference type="GO" id="GO:0030672">
    <property type="term" value="C:synaptic vesicle membrane"/>
    <property type="evidence" value="ECO:0007669"/>
    <property type="project" value="TreeGrafter"/>
</dbReference>
<accession>A0AAV4WMR5</accession>
<evidence type="ECO:0000313" key="11">
    <source>
        <dbReference type="Proteomes" id="UP001054945"/>
    </source>
</evidence>
<dbReference type="Proteomes" id="UP001054945">
    <property type="component" value="Unassembled WGS sequence"/>
</dbReference>
<evidence type="ECO:0000256" key="6">
    <source>
        <dbReference type="PROSITE-ProRule" id="PRU00581"/>
    </source>
</evidence>
<evidence type="ECO:0000256" key="1">
    <source>
        <dbReference type="ARBA" id="ARBA00004141"/>
    </source>
</evidence>
<feature type="region of interest" description="Disordered" evidence="7">
    <location>
        <begin position="164"/>
        <end position="202"/>
    </location>
</feature>
<keyword evidence="5 6" id="KW-0472">Membrane</keyword>
<dbReference type="InterPro" id="IPR016579">
    <property type="entry name" value="Synaptogyrin"/>
</dbReference>
<dbReference type="EMBL" id="BPLR01016329">
    <property type="protein sequence ID" value="GIY83044.1"/>
    <property type="molecule type" value="Genomic_DNA"/>
</dbReference>
<feature type="domain" description="MARVEL" evidence="9">
    <location>
        <begin position="23"/>
        <end position="171"/>
    </location>
</feature>
<dbReference type="PANTHER" id="PTHR10838">
    <property type="entry name" value="SYNAPTOGYRIN"/>
    <property type="match status" value="1"/>
</dbReference>
<keyword evidence="4 8" id="KW-1133">Transmembrane helix</keyword>
<comment type="similarity">
    <text evidence="2">Belongs to the synaptogyrin family.</text>
</comment>
<evidence type="ECO:0000256" key="7">
    <source>
        <dbReference type="SAM" id="MobiDB-lite"/>
    </source>
</evidence>
<dbReference type="GO" id="GO:0031594">
    <property type="term" value="C:neuromuscular junction"/>
    <property type="evidence" value="ECO:0007669"/>
    <property type="project" value="TreeGrafter"/>
</dbReference>
<comment type="caution">
    <text evidence="10">The sequence shown here is derived from an EMBL/GenBank/DDBJ whole genome shotgun (WGS) entry which is preliminary data.</text>
</comment>
<protein>
    <submittedName>
        <fullName evidence="10">Synaptogyrin</fullName>
    </submittedName>
</protein>
<dbReference type="PIRSF" id="PIRSF011282">
    <property type="entry name" value="Synaptogyrin"/>
    <property type="match status" value="1"/>
</dbReference>
<feature type="transmembrane region" description="Helical" evidence="8">
    <location>
        <begin position="64"/>
        <end position="84"/>
    </location>
</feature>
<evidence type="ECO:0000256" key="4">
    <source>
        <dbReference type="ARBA" id="ARBA00022989"/>
    </source>
</evidence>
<reference evidence="10 11" key="1">
    <citation type="submission" date="2021-06" db="EMBL/GenBank/DDBJ databases">
        <title>Caerostris extrusa draft genome.</title>
        <authorList>
            <person name="Kono N."/>
            <person name="Arakawa K."/>
        </authorList>
    </citation>
    <scope>NUCLEOTIDE SEQUENCE [LARGE SCALE GENOMIC DNA]</scope>
</reference>
<evidence type="ECO:0000256" key="2">
    <source>
        <dbReference type="ARBA" id="ARBA00010252"/>
    </source>
</evidence>
<sequence length="202" mass="21702">MNGGVGNAYGAGKAGAGNDPISFLTKPHVIIRVLCWVFSIVVFGCIGSEGWMKNKCLYNNDINACNFGTGIGVIAFLGSLALLFTDFMFNNISSIKVRRRAVIADMAFSAVMSFLWGAIAFSFFSIFVWAACIFFAFQRYKQGADTAFMTSGFEGDGSIPGGAPYTSYPDGPEMNEGYQEPPFSATQKDMAPGGPGFQQPAY</sequence>